<dbReference type="Gene3D" id="3.30.559.30">
    <property type="entry name" value="Nonribosomal peptide synthetase, condensation domain"/>
    <property type="match status" value="10"/>
</dbReference>
<reference evidence="8" key="1">
    <citation type="journal article" date="2023" name="Genome Biol. Evol.">
        <title>First Whole Genome Sequence and Flow Cytometry Genome Size Data for the Lichen-Forming Fungus Ramalina farinacea (Ascomycota).</title>
        <authorList>
            <person name="Llewellyn T."/>
            <person name="Mian S."/>
            <person name="Hill R."/>
            <person name="Leitch I.J."/>
            <person name="Gaya E."/>
        </authorList>
    </citation>
    <scope>NUCLEOTIDE SEQUENCE</scope>
    <source>
        <strain evidence="8">LIQ254RAFAR</strain>
    </source>
</reference>
<dbReference type="CDD" id="cd19542">
    <property type="entry name" value="CT_NRPS-like"/>
    <property type="match status" value="4"/>
</dbReference>
<feature type="compositionally biased region" description="Basic and acidic residues" evidence="5">
    <location>
        <begin position="7782"/>
        <end position="7817"/>
    </location>
</feature>
<dbReference type="FunFam" id="3.30.559.30:FF:000002">
    <property type="entry name" value="Nonribosomal peptide synthase Pes1"/>
    <property type="match status" value="3"/>
</dbReference>
<dbReference type="FunFam" id="3.40.50.980:FF:000001">
    <property type="entry name" value="Non-ribosomal peptide synthetase"/>
    <property type="match status" value="3"/>
</dbReference>
<dbReference type="FunFam" id="3.30.559.30:FF:000005">
    <property type="entry name" value="Nonribosomal peptide synthase Pes1"/>
    <property type="match status" value="2"/>
</dbReference>
<dbReference type="InterPro" id="IPR020845">
    <property type="entry name" value="AMP-binding_CS"/>
</dbReference>
<dbReference type="PROSITE" id="PS00455">
    <property type="entry name" value="AMP_BINDING"/>
    <property type="match status" value="5"/>
</dbReference>
<dbReference type="Pfam" id="PF00501">
    <property type="entry name" value="AMP-binding"/>
    <property type="match status" value="5"/>
</dbReference>
<accession>A0AA43QT53</accession>
<dbReference type="FunFam" id="1.10.1200.10:FF:000005">
    <property type="entry name" value="Nonribosomal peptide synthetase 1"/>
    <property type="match status" value="3"/>
</dbReference>
<evidence type="ECO:0000256" key="1">
    <source>
        <dbReference type="ARBA" id="ARBA00022450"/>
    </source>
</evidence>
<dbReference type="Gene3D" id="3.40.50.12780">
    <property type="entry name" value="N-terminal domain of ligase-like"/>
    <property type="match status" value="4"/>
</dbReference>
<dbReference type="InterPro" id="IPR010071">
    <property type="entry name" value="AA_adenyl_dom"/>
</dbReference>
<dbReference type="Gene3D" id="3.30.300.30">
    <property type="match status" value="5"/>
</dbReference>
<dbReference type="FunFam" id="3.30.559.10:FF:000016">
    <property type="entry name" value="Nonribosomal peptide synthase Pes1"/>
    <property type="match status" value="3"/>
</dbReference>
<dbReference type="Proteomes" id="UP001161017">
    <property type="component" value="Unassembled WGS sequence"/>
</dbReference>
<keyword evidence="2" id="KW-0597">Phosphoprotein</keyword>
<dbReference type="PANTHER" id="PTHR45398">
    <property type="match status" value="1"/>
</dbReference>
<keyword evidence="1" id="KW-0596">Phosphopantetheine</keyword>
<dbReference type="CDD" id="cd19545">
    <property type="entry name" value="FUM14_C_NRPS-like"/>
    <property type="match status" value="2"/>
</dbReference>
<dbReference type="Gene3D" id="3.40.50.980">
    <property type="match status" value="2"/>
</dbReference>
<feature type="domain" description="Carrier" evidence="7">
    <location>
        <begin position="2266"/>
        <end position="2342"/>
    </location>
</feature>
<dbReference type="PROSITE" id="PS50075">
    <property type="entry name" value="CARRIER"/>
    <property type="match status" value="7"/>
</dbReference>
<dbReference type="EMBL" id="JAPUFD010000014">
    <property type="protein sequence ID" value="MDI1491229.1"/>
    <property type="molecule type" value="Genomic_DNA"/>
</dbReference>
<feature type="domain" description="Carrier" evidence="7">
    <location>
        <begin position="5975"/>
        <end position="6051"/>
    </location>
</feature>
<protein>
    <submittedName>
        <fullName evidence="8">Non-ribosomal peptide synthetase</fullName>
    </submittedName>
</protein>
<dbReference type="CDD" id="cd05918">
    <property type="entry name" value="A_NRPS_SidN3_like"/>
    <property type="match status" value="5"/>
</dbReference>
<dbReference type="InterPro" id="IPR023213">
    <property type="entry name" value="CAT-like_dom_sf"/>
</dbReference>
<evidence type="ECO:0000313" key="9">
    <source>
        <dbReference type="Proteomes" id="UP001161017"/>
    </source>
</evidence>
<comment type="caution">
    <text evidence="8">The sequence shown here is derived from an EMBL/GenBank/DDBJ whole genome shotgun (WGS) entry which is preliminary data.</text>
</comment>
<keyword evidence="9" id="KW-1185">Reference proteome</keyword>
<evidence type="ECO:0000256" key="3">
    <source>
        <dbReference type="ARBA" id="ARBA00022598"/>
    </source>
</evidence>
<feature type="domain" description="Carrier" evidence="7">
    <location>
        <begin position="722"/>
        <end position="798"/>
    </location>
</feature>
<dbReference type="PANTHER" id="PTHR45398:SF1">
    <property type="entry name" value="ENZYME, PUTATIVE (JCVI)-RELATED"/>
    <property type="match status" value="1"/>
</dbReference>
<sequence>MSGIVSAAWALLLRCYTGQFQVAFQFASSDDSSDVNQPNKDPKPLRIELDEDENLSQFTQAAAERLSVARSDEISELHLDAINTGIIIQKVDRIDLTQNAKSSEGMLWLYVEYTDSNLRMRLVSRQSNVSIDYLQSLGATLTNIISHLVSYPQTLVRDLQYLNESNRRLLSQWNQTPLVDVEDCIQNVIYQQVLSNPNKEAICAWDGALTYQNLWTHVQNLALTLSNLGVGPEVIVPLCFDKSVWMTVAMLAVLEAGGAFCPLDASQPAARLESLMSRLDAKIILCSRQHTSKLSNIALKVLPIDADTVKETHKTARTRMKASLPSNVAYVLWTSGSTGEPKGVVIEHRAYCSGARAHATGLGMLEDSRALQYASYIFDSSIVESLTVLMIGATICVPSEHSRLNDLSAAINQLKVNWVALTPSAVNFLDPPSVPSVKTLLLMGEAMSRDHMETWAGLKLVNGYGPAETSVAAVSNLDVQRFREPTMVGKGLGVHCWLVDPENHDILVPPGCIGELLVEGNTLARGYLNDPNKTADAFITNPAWSVSPGVSGARRMYKTGDLMRYHTSNGMLFFVGRKDSQVKLHGQRIELGEIEHCLTVDAEVRQVLLILPKEGLCSQRLVAVLALQSSSLCPGDFKDGLEFLNEKGQGLANPIVTRIRNRLTKTLPAFMIPSVWLVASGIPLLRSGKLDRKQVSAAVSSIDADEYSRWVSAGSSEQSSGKPATELESQLRMIWSHVLNLLPSQVSLRTSFLSLGGDSISAMMVQNQCKKASVGLTVQDILRAKSINHLATLSKTTPGRVQYDERIEEDFDLSPIQRLYFELPREKGHFNQSFFVRLTQHVQPVVVHQATKTIIGRHSMLRARFRLSDYDGEWKQRITSDVAGSYAFHNHKDISREAATKAMSKSQASLDPVHGPVFAVDLFDIAEGGQQLFMTGHHLVIDLVSWRVILEEVEDLLAGAKSLTAPEPSMSFQEWCKIQLEHAHSTPLSTVLPIGDIPRQSFDYWGLRDDANTYGNVRCEQFELDSSATSIITSKCHAALGTDVVDVLVAAMIHSFSPAFPDLPPPAIFNEGHGREVWDPTIDLSRTIGWFTTMYPIHVQTPSSYNFLEILERVKDFRRAVPTNGRPYFASRMLTSKGEKKFRAHWPLEFTFNYLGIYQQLEREGALLQPADEMAGESREAGGRADYGIDTPRFGLFEISAVIARGKLRFSFTYNRDMQHQDRIVDWVSLCKETLTREPSRLAQIVHRPTLSDFPLISLTYDSLDQLVNEKLPALGISNVNEIEDIYRCSEIQQGLLISTQRDAAFYAIHGTYEVKARNNCLVDTQRLEQAWQAIVDRHPSLRTIFIESQSTAEDLYDQVVLKRVQADIASVECAFEADVTRSFDSQPPMVQKDSKPSHRFTVCRTLNSKVFCKLELSHLIVDGASISQIFKELVSLYQGDSLGMTAPGYSSYIKFLQKKQANAGIGYWKSYLSELEPTTFPVMNDSLNVERKLHSLHLDWTELGGLQDFCEIHGVTLANIFHTAWALTLQCYTGAHDVCFGYLSSTRDQSIENVEKIVGYLVNMLVCRVNLDSDTNLVSVMQQVQKDLSTAQGHAHTALSEVLHAVKAPGAALFNTSLSYRRLPMVAAAEQNDISFHEHAPYHDPTEYPVSINVEVSDERAAVDLDYWTNSLSDGNAENVLNTFRQALGDIVEKAETAIGSLSKISQADREKIARWNSEMPETIERCVHEVVSEQVTVQPQAEAVCAWDANFSYTELDTLAQKLAGYLNLFGVGPETYVCLCFEKSAYTIVSMLAVLKAGGAFVALDPMHPIPALELRIKETEAQVILTSPCYKAIFSGMDTNVASVDKGFLDRLRGRRYSLQTPAAPHNPCCVIYTSGSTGRPKGVVLEHKALVTSSRAHGTALNVGRGTRFLQFSSYTFDNNLEEIFTTLMRGGTVCVPSDHDRMNDLATAATTLNANFMDLTPTVATYLDPSRMPTIKGMALGGEALTKAVLDVWGGKVQIHNQYGPSECSINAAHRTDISKSSDPASIGRSVGSVSWLVNPGNHNELVAIGCEGELLIEGPILSRGYLRDSEKTSKAFIENPEWTLTRSSNTVQDSKARRMYKTGDLVRYNSDGTMAYIGRKDQQVKLNGQRIELGEIEYHARILLPTDWQFAVELIVPGTSRDAVKTLATFICPQTDDSTNYEDGLLPVSSFLQASFATLEAELSKVLPKHMVPSMYIPMIRLPLTSSGKLDRKQLHATARGMIENQVSMYRLAGSSGRAPSTMLEKTLAGLWESVLGLEAASIGMDAQFFRMGGDSIAAIRLVSVARSRKITLTVADIFRNATLSEMCNNANMSDSVEAEVGNAGPAPFDLLPEGSSRAQLVEQVARLCQVETSSVEDIYPCTPIQEGLIALSSKQTGAYTAKNMYRLSGLNLELFKKAWQRVVAEENILRTRIIFVRPFGFLQVVVNDTIEWSDGKNLNKPDPSDGAKAHDGGKLTEYSIVRESATEASFLWTVHHSVYDGWSVALILNKVQAYYRGLKAEESSPYPRFIQYLSQINLDESDQFWQSRLAETSSPQFPAIPNPAYQPSGSQLFSTSISVSRESSSMFTLPTAIRAAWAAALSSFCNSDDIVFGETISGRDAPVAGIVDIIGPTFSSVPNRIRVSPDLTVTGYLKAIQDDFTASLPYQNAGLQRIKRIDRDTAKACDFQNLIAINSASPDSNDDFWRLQESGDVGTDFFTYGLTIAFDISPSSIQVSAHYDPQVISAWELDNLLKSFGSLVSRIVSANQDTVRLGEIMTIHAGDEIQIQRWNSSPIPTINRCIHKIIADRVGKAPAIHAWDAQFTYTELDNASTALAHQLLTDGIIPHSYVPVCFEKSAVAIIAMLAILKAGAAFVPVDPEAPKSRLQGIMDDLDAGYVVCSPNHEKMCSSLGLATLTVDLKRISEDPSSQRRLPAITASDMAYVIFTSGSTGKPKGTLVSHSAFSSGAFAHGPAMQMTSDSRVFQFASYIFDASILEIFSTLLLGGCVCVPDEKRRLNDTAAVMNELNVNWALLTPSFVQMISPSSVPGLKTLVLGGEAVSQNHVTTWASKTHLINAYGPSECAVVATANTHVLPSSKPANIGRAVGGHGFVVGRDDHSQLIPIGATGELVIQGPILANGYLKNQAKTEESFVRAPPWMHLMTRSQQDRESLIYKTGDLVRYTEDGSFIYCGRKDNQSKIHGQRLELGEIEHHLMQNPLVRHAMALIPATGNFEKKLVGVVSFSDEIKSNISCNGLSLVSGNDSASHTDGLREFLSSRLQIYMIPSSWIAFTKIPMLPSGKLDRRRVASIIEDMPDDVYLATRAAEKQGSKQQGSDSEQRLQAIWADVLNLQREQVSLDKSFFLLGGDSISALQILSQCRAEGMGITVQDIIRSPSISDLATRITLPVAVSYEAEELDKPFDLTPIQKLFFAWMGGKMNHFNQSIMLRLPKKQESKKIAMAIGGLVNLHSMLRARFEKDESGTWTQKLIKDGANTYAFRTHSSPLSNRQIDAKVEASQKGLDIERGPLLAVDLFSSSDDNQQVLSIVAHHLVIDVISWGVILEDLEDLLHSGKPKTALSLSFQSWSRAQSRHTIDKPSSGLSHAIEIPHADYAYWNMRGRPNVYGDSCDAKLELDAATTRKLTGDCNTPLGTEIVDLLLGSILHSFVRAFPDRSTLPCVFNEAHGREPWDPTLDLSHTVGWFTTISPVMLPPEAAQETSLIKIIRWVKDLRSRALDKGRQYFAHRMSTVSGQESFADHWPMEIAFNYLGQEKSFKRSGTLLEPLDRSSAFDIGADVPRFALFEISASISDDRLKMCLSYNRNTGRRDGVETWVKELGNTLRLASQRLLKAKIEPTMSAFPLLPLGYNSLTKLNERLPAMKVDSLNDIQDIYGCTPMQRGILLSQIKDNGHYMYDSIFKARHNGLKPVDKDRLALAWGKVVQKHPSLRTIFIDSVSQEGLMDQAVVKRISPKITYMTCENGDAVRTLQSRKTLSFSDTQPHHHLTLCEARNGEVHCKFEISHALCDGTSIPIILQDLASMYHADAPKTRTGPRYSDFVAHIQKSSYNDDVSYWRRYLDDVEPCDFPSLTDGVKRERSLHVLETQIEQGNDLHAFCAREGVTVSNVLQLVWSLVLRVYTGNDSVCFGYLSSGRDVPVEGIENAVGLFISMLVCRMDLSDGLQVRDALRQIQNDFAQSMAHQAYSLGEMQHELQLSGKSLFNTAFTFQRRSAAPTQDEDHLEFEVLQAHDPSEYDLTVNVEAYESGVDVHFNYWTDFMSDDQTSRIAETFAEVLRSITRPSDGQQSVKDINVCSSVHRQQIEGWNGQSLPKVDQCVHDVIQLQARSLPQSAPAVSSWDVDFTYPELIAQAERLATHLKALGVGPETYVPICFYKSTWAVVAIMGVLQAGGAFVPLDPSHPESRIKFILESVAAKTVLCSEKTSDKFTGIPGLTALTVNEALLRQPQPLLQGEYMKPAPSNAAYLIFTSGTTGLPKGTIISHHAFATGATEHAPAILMRKGARVLQFSNLSFDASVMEILTSLITGACICIPSDDERMNDIPGAISRMSVTWTLLTPSVANVLDPEKVPTLKVLVTGGEAMQAKHIAKWHGKTALVNAYGPSECAVIATASIKIDEYANLVNGDPSNIGHAVGGRGWVVNAQNHNELVPIGSIGELVVEGNTVSRGYLNNEEKTSKAFVARPPWMGTSTEDLAHGHTGLVYKTGDLVRYNSDGSFAYVGRKDTQVKLKGLRIELGEIEHHVKQLMPPHVQSAVEVVAPAGKQATLAAFLASSENMPSHVGAPSSSETGDSLLLAVSDATISLGKTLKANLGGSLPAYMIPTLFIPLSRMPITSSGKLDRSRLRKAIAALSTRDTVPFKLENAGGKRTAETETGMEKALRSMWQKILHLEPGTISADDSFFVLGGDSVQAMRLVAACRAQRISLSVLDIFRKPLLSDMAGACSRLEENDEAALQPFGLLTDVDPLDRLIDEISTQCRVDKDHLVDAYPCTSLQAGLITLSIKQAGSYVAHNVFRLPDAVDLDQFKAAWEKAIDEMDILRTRIVHTTMSTFVQAVLRKETLEWHSVASTEEAIDSMPPLPEYNGSQLMRFAVVGDEASRDRLFVWSIHHALYDGWSMPKMLQRVEDIYLGNDQSSTKASYSHYIRYLSQTDTNASDRFWKTRFEELEAATFPKQSVPGAESHGTNASMSEKFTFPSKTSMPDITVPSIIRAAWAILMSAHSGSDDVVFGETLTGRDVPVDGIIDMMGPTLTTVPTRVRIDRSLSVHDFLRKVHQMAAEVIPYQHVGLSNIRRLSQDTAAACDFQNLLVIQNAGEGSESKMWDPVNTGVGSNFFTYPLVLECTAGDKDMHLDVHFDDTVLSKWHVERLVYQFSHIVNQLLAGTSKLSELQVTSADDVALLQDWNSCGHVPVEACIHELFMQQASLTPQRQAVCAWDGDLTYEELHFEAKRLSKYLVSLGVGPEILVPFCMDKSKWTVVAQIGILMSGSGMVPLDPSHPSSRHAEIIKDTASTVMLCSPAYQSRYSSMVETVVPVDEATLSSLNAPRRPSSSKLRATAKSIAYVIFTSGSTGRPKGVVVEHEAFCSSSKAYAKAMMMTPDSRVFNFASVTFDVGLMENMSPLTMGATVCMPNNEAKMLDLAKSMEDLKATWSFLTPSVANLIEPSAVPSLDVLVCGGEAMSKENVLKWADKVKLVNGYGPTETAVITIVNDKVSQQKNPSIIGFGHANCHTWITDCDDHNRLAPLGCAGELLLEGPILAREYLHDGEKTAKAFVSNLSWAQGSDTERRFYKTGDLARYNPDGSVTYIGRKDNQIKLNGQRIELGEIEHNIEIHARTQHSVTMLPKTGPCKGRIVAALSMADFTSDTKASAANTCELLREQSRAKQAESYLDEIKDFVSGQLPIYMVPSIWVILENVPMLVSGKLDRKQVERYIENMSEKDYQYVTADSSQSSDSAPITATVQQLREVWAAVFNLPQDQVDPSKSFMSMGGDSLISMSIIARCRKIGIVLGLQEILTSKSLFQVAKIVDSKGGAVRTGSKMKQEEKLDQLFDLSPVQQLYFQMTKEQSLHGGEGRFNQSQTLRLGRKVDASAVEKAVQTIVQQHSMFRVRFAKTKGGQWQQKIISSLSGSYRFRHHEVAGFADTVPLIATSQRSLDIENGPLFAVELFTSQSGAQIISLIAHHLVIDVVSWGIILQQMEELLSFQTDAVEKPLSFQAWCSMQNDHANHKEVSEVKTILPFNVKRADVGFWDMANRKNVYGDVTHSGFILDKASSDMVLGKANKALRTQPVEILTSALIHSFRAHFPTRATPTIFNESHGRDAWDPSIDLSGTTGWFTSLCPIQVTMEQEDGESVVEVLKRTKDVRRSIPENGRDYFAHRYLTPDGRFRFGDHMPMEILFNYTGRARGGESGESLFQPIQIANDDEDEILIADVGRQMTRMALFEVSASVVDDQIHFSFMFNKHMKYQEEIFQWVAECKHTLGDMVKQLASLASQPTLSDYPLLPTTYKGLGKHVTETFDDVGISSLDEVEDMLICAPTQQGLLLSQLRNPNQYVNFVISEINLSREGGRVDVQRLVRAWQKVVDRHQSLRTAFVYSVCKGHAFDQIVLKKAAGDARVLHCKSDEWEHVERTFEAVSMREINKTRRPQLPHQLSVCTTPSGKGYTKLELNHAVIDGGSGALMTRDLSLAYEGMLPGDPKPLYSDYIKYINRRSDKADVTFWKRYLSGIERCYIPKLKGDGGERTKLNALYMKFDRWAELQQFCRNNALTLSNVLLAGWGLVLRQYTSRDDVCFGNLTAGRDAPVEGIQDTVGAFINMLVCRVGFRKSDTLKDIFLKVQTDYLDMLPYQHCSLARIQHDLGFTGEALYNTAASIQNQMSTRDAEKEGDAIDFDPITDHDPTEYSVTVNIRSAPGDEGVRLKHWTSEVSVEEGEKLAQAYADTLSAILEGPDQTIADFRKGLERTEAKGVRIALGPNQLQKRPTDLLTPSEPPAISPFIPVQAEVQSLTSRELVKDVVKEVVGQMMQTQVSTQMTDIIAQTIGTLTSDAQSMKSVGTSRRGSLPEPEPDQVQLMLKTLRSLWSPLLDIPEDEIQLKDSFFVLGGDSVLAMELAGSARDLGHKLSTTDIFDCPALCDMAEVIIKNNQKAMSEPAKSTRAPSVASTHPPSVHHQDQDENEDQVAEDSNGRFALVQAGNTEAFIQDFVCPKIGVFRGGIVDVLPVTDFQALAIAGSLLQPRWMLNYLFFDGRGSIDIDRLKKCAFRLVQNFEILRTLFISCGDRFLQVVLRTLRPPFQVHDTDEDPGVFLEQLRESGQDAYPKLGQPMVQFMVIRKTGTNIHRIVIRLSHAQYDGISLPKMMHAFQMGYEGKAMPASPAFSNYVIDASGTASDAHYDYWTKMLRGSHMTHLVERAAPSYETTERAVTVKKTIELPTPGGKNITVATILKATWAYVLAQLTGRTDVVFGTLISGRNEGVSGIENIAGPCINLIPVRVKLDPRWTAMDLLRKVQSQQVASMPFESLGFREIVQRCTEWPEWTYFSSTVQHQNIAQDSTFKLDRNKYKVGFLGVQDTLSDLSIVSTPKEGDLVEIALGYQADGPVTPEFVDKALEMICSQARAFTTNPNAHIQPITDQLVTEPMIQEEKTTQKGGSDTTSLPSMLRKLKKQEVFDVTDTLRRAWKTVLPAQQKRAQQPSAVNIESSFYDLGGDLISLANLAAFLEAQGYVVRLEDLIERPTIGEQIIMLASQHNFEGVTKKKAEAGSSGSGDGKEKEEGKKEKAKVGSEQKQKKEEVVEQPGEEKKKGFWSKGVQSVAKKWGGVKGKGKAKESEA</sequence>
<dbReference type="InterPro" id="IPR001242">
    <property type="entry name" value="Condensation_dom"/>
</dbReference>
<dbReference type="NCBIfam" id="NF003417">
    <property type="entry name" value="PRK04813.1"/>
    <property type="match status" value="5"/>
</dbReference>
<dbReference type="InterPro" id="IPR000873">
    <property type="entry name" value="AMP-dep_synth/lig_dom"/>
</dbReference>
<dbReference type="Pfam" id="PF00668">
    <property type="entry name" value="Condensation"/>
    <property type="match status" value="9"/>
</dbReference>
<feature type="region of interest" description="Disordered" evidence="5">
    <location>
        <begin position="7164"/>
        <end position="7198"/>
    </location>
</feature>
<feature type="region of interest" description="Disordered" evidence="5">
    <location>
        <begin position="7770"/>
        <end position="7823"/>
    </location>
</feature>
<gene>
    <name evidence="8" type="primary">NRPS_4</name>
    <name evidence="8" type="ORF">OHK93_002436</name>
</gene>
<feature type="domain" description="Carrier" evidence="7">
    <location>
        <begin position="7681"/>
        <end position="7763"/>
    </location>
</feature>
<dbReference type="Pfam" id="PF00550">
    <property type="entry name" value="PP-binding"/>
    <property type="match status" value="6"/>
</dbReference>
<dbReference type="FunFam" id="3.40.50.12780:FF:000014">
    <property type="entry name" value="Nonribosomal peptide synthetase 1"/>
    <property type="match status" value="5"/>
</dbReference>
<feature type="domain" description="Carrier" evidence="7">
    <location>
        <begin position="3340"/>
        <end position="3416"/>
    </location>
</feature>
<dbReference type="Gene3D" id="2.30.38.10">
    <property type="entry name" value="Luciferase, Domain 3"/>
    <property type="match status" value="1"/>
</dbReference>
<proteinExistence type="inferred from homology"/>
<feature type="domain" description="Carrier" evidence="7">
    <location>
        <begin position="4893"/>
        <end position="4969"/>
    </location>
</feature>
<evidence type="ECO:0000256" key="2">
    <source>
        <dbReference type="ARBA" id="ARBA00022553"/>
    </source>
</evidence>
<dbReference type="CDD" id="cd19534">
    <property type="entry name" value="E_NRPS"/>
    <property type="match status" value="3"/>
</dbReference>
<dbReference type="FunFam" id="3.30.559.30:FF:000003">
    <property type="entry name" value="Nonribosomal peptide synthase SidD"/>
    <property type="match status" value="2"/>
</dbReference>
<dbReference type="SMART" id="SM00823">
    <property type="entry name" value="PKS_PP"/>
    <property type="match status" value="6"/>
</dbReference>
<dbReference type="InterPro" id="IPR020806">
    <property type="entry name" value="PKS_PP-bd"/>
</dbReference>
<dbReference type="InterPro" id="IPR009081">
    <property type="entry name" value="PP-bd_ACP"/>
</dbReference>
<dbReference type="GO" id="GO:0016874">
    <property type="term" value="F:ligase activity"/>
    <property type="evidence" value="ECO:0007669"/>
    <property type="project" value="UniProtKB-KW"/>
</dbReference>
<dbReference type="InterPro" id="IPR045851">
    <property type="entry name" value="AMP-bd_C_sf"/>
</dbReference>
<dbReference type="SUPFAM" id="SSF52777">
    <property type="entry name" value="CoA-dependent acyltransferases"/>
    <property type="match status" value="18"/>
</dbReference>
<dbReference type="InterPro" id="IPR036736">
    <property type="entry name" value="ACP-like_sf"/>
</dbReference>
<dbReference type="FunFam" id="3.30.300.30:FF:000015">
    <property type="entry name" value="Nonribosomal peptide synthase SidD"/>
    <property type="match status" value="5"/>
</dbReference>
<dbReference type="Gene3D" id="3.30.559.10">
    <property type="entry name" value="Chloramphenicol acetyltransferase-like domain"/>
    <property type="match status" value="9"/>
</dbReference>
<comment type="similarity">
    <text evidence="4">Belongs to the NRP synthetase family.</text>
</comment>
<keyword evidence="3" id="KW-0436">Ligase</keyword>
<dbReference type="GO" id="GO:0031177">
    <property type="term" value="F:phosphopantetheine binding"/>
    <property type="evidence" value="ECO:0007669"/>
    <property type="project" value="InterPro"/>
</dbReference>
<keyword evidence="6" id="KW-0732">Signal</keyword>
<feature type="chain" id="PRO_5041390332" evidence="6">
    <location>
        <begin position="20"/>
        <end position="7845"/>
    </location>
</feature>
<dbReference type="SUPFAM" id="SSF56801">
    <property type="entry name" value="Acetyl-CoA synthetase-like"/>
    <property type="match status" value="5"/>
</dbReference>
<feature type="compositionally biased region" description="Polar residues" evidence="5">
    <location>
        <begin position="7173"/>
        <end position="7182"/>
    </location>
</feature>
<dbReference type="SUPFAM" id="SSF47336">
    <property type="entry name" value="ACP-like"/>
    <property type="match status" value="7"/>
</dbReference>
<dbReference type="GO" id="GO:0019748">
    <property type="term" value="P:secondary metabolic process"/>
    <property type="evidence" value="ECO:0007669"/>
    <property type="project" value="UniProtKB-ARBA"/>
</dbReference>
<dbReference type="Gene3D" id="1.10.1200.10">
    <property type="entry name" value="ACP-like"/>
    <property type="match status" value="7"/>
</dbReference>
<evidence type="ECO:0000313" key="8">
    <source>
        <dbReference type="EMBL" id="MDI1491229.1"/>
    </source>
</evidence>
<evidence type="ECO:0000256" key="4">
    <source>
        <dbReference type="ARBA" id="ARBA00029454"/>
    </source>
</evidence>
<evidence type="ECO:0000259" key="7">
    <source>
        <dbReference type="PROSITE" id="PS50075"/>
    </source>
</evidence>
<dbReference type="InterPro" id="IPR042099">
    <property type="entry name" value="ANL_N_sf"/>
</dbReference>
<name>A0AA43QT53_9LECA</name>
<evidence type="ECO:0000256" key="6">
    <source>
        <dbReference type="SAM" id="SignalP"/>
    </source>
</evidence>
<feature type="signal peptide" evidence="6">
    <location>
        <begin position="1"/>
        <end position="19"/>
    </location>
</feature>
<organism evidence="8 9">
    <name type="scientific">Ramalina farinacea</name>
    <dbReference type="NCBI Taxonomy" id="258253"/>
    <lineage>
        <taxon>Eukaryota</taxon>
        <taxon>Fungi</taxon>
        <taxon>Dikarya</taxon>
        <taxon>Ascomycota</taxon>
        <taxon>Pezizomycotina</taxon>
        <taxon>Lecanoromycetes</taxon>
        <taxon>OSLEUM clade</taxon>
        <taxon>Lecanoromycetidae</taxon>
        <taxon>Lecanorales</taxon>
        <taxon>Lecanorineae</taxon>
        <taxon>Ramalinaceae</taxon>
        <taxon>Ramalina</taxon>
    </lineage>
</organism>
<evidence type="ECO:0000256" key="5">
    <source>
        <dbReference type="SAM" id="MobiDB-lite"/>
    </source>
</evidence>
<dbReference type="NCBIfam" id="TIGR01733">
    <property type="entry name" value="AA-adenyl-dom"/>
    <property type="match status" value="5"/>
</dbReference>
<feature type="domain" description="Carrier" evidence="7">
    <location>
        <begin position="7085"/>
        <end position="7161"/>
    </location>
</feature>